<dbReference type="Proteomes" id="UP000467252">
    <property type="component" value="Chromosome"/>
</dbReference>
<name>A0A7I7UPY7_MYCPV</name>
<dbReference type="SUPFAM" id="SSF51679">
    <property type="entry name" value="Bacterial luciferase-like"/>
    <property type="match status" value="1"/>
</dbReference>
<dbReference type="PANTHER" id="PTHR30137:SF8">
    <property type="entry name" value="BLR5498 PROTEIN"/>
    <property type="match status" value="1"/>
</dbReference>
<accession>A0A7I7UPY7</accession>
<proteinExistence type="predicted"/>
<evidence type="ECO:0000313" key="5">
    <source>
        <dbReference type="Proteomes" id="UP000467252"/>
    </source>
</evidence>
<keyword evidence="2" id="KW-0503">Monooxygenase</keyword>
<dbReference type="GO" id="GO:0016705">
    <property type="term" value="F:oxidoreductase activity, acting on paired donors, with incorporation or reduction of molecular oxygen"/>
    <property type="evidence" value="ECO:0007669"/>
    <property type="project" value="InterPro"/>
</dbReference>
<dbReference type="Pfam" id="PF00296">
    <property type="entry name" value="Bac_luciferase"/>
    <property type="match status" value="1"/>
</dbReference>
<dbReference type="PANTHER" id="PTHR30137">
    <property type="entry name" value="LUCIFERASE-LIKE MONOOXYGENASE"/>
    <property type="match status" value="1"/>
</dbReference>
<keyword evidence="1" id="KW-0560">Oxidoreductase</keyword>
<sequence length="383" mass="42861">MTRKCGMLFEMPVPREPRPGEKHTAFDSEGQPYEVEAAFTPELTERAFHDVVEQAIHAEKCGYDSVWFVEHHFYEEASQSSAPDVMLAHIAAKTERIRLGHGVRLLPYNYNPPIRAAESAAVLDILSNGRLDFGTGRSLSRLELEGFGINPADTREQWEHSLDIILDCWTKEVVERSEGDIVFPPRSVVPKPLQQPHPPLWAATTGAPGHELMGRKGLGLLSFTLMLPLEELASRIALYREGIKQADPVGHYVNDQVAAMTMVYCAEDADVARERAGTAVMSYLEWAFGAFVGAAKWMDPREGSYNYLQEMMGIDFDQLTFDVVNDNDMVIVGTPDECAKKAERYFEAGVDQMLCQTTLPGIPHQEVMESIELFGREVIPKIT</sequence>
<evidence type="ECO:0000313" key="4">
    <source>
        <dbReference type="EMBL" id="BBY83080.1"/>
    </source>
</evidence>
<evidence type="ECO:0000256" key="2">
    <source>
        <dbReference type="ARBA" id="ARBA00023033"/>
    </source>
</evidence>
<evidence type="ECO:0000256" key="1">
    <source>
        <dbReference type="ARBA" id="ARBA00023002"/>
    </source>
</evidence>
<protein>
    <submittedName>
        <fullName evidence="4">Flavin-dependent oxidoreductase</fullName>
    </submittedName>
</protein>
<dbReference type="Gene3D" id="3.20.20.30">
    <property type="entry name" value="Luciferase-like domain"/>
    <property type="match status" value="1"/>
</dbReference>
<evidence type="ECO:0000259" key="3">
    <source>
        <dbReference type="Pfam" id="PF00296"/>
    </source>
</evidence>
<gene>
    <name evidence="4" type="ORF">MPUL_42380</name>
</gene>
<dbReference type="GO" id="GO:0004497">
    <property type="term" value="F:monooxygenase activity"/>
    <property type="evidence" value="ECO:0007669"/>
    <property type="project" value="UniProtKB-KW"/>
</dbReference>
<keyword evidence="5" id="KW-1185">Reference proteome</keyword>
<organism evidence="4 5">
    <name type="scientific">Mycolicibacterium pulveris</name>
    <name type="common">Mycobacterium pulveris</name>
    <dbReference type="NCBI Taxonomy" id="36813"/>
    <lineage>
        <taxon>Bacteria</taxon>
        <taxon>Bacillati</taxon>
        <taxon>Actinomycetota</taxon>
        <taxon>Actinomycetes</taxon>
        <taxon>Mycobacteriales</taxon>
        <taxon>Mycobacteriaceae</taxon>
        <taxon>Mycolicibacterium</taxon>
    </lineage>
</organism>
<feature type="domain" description="Luciferase-like" evidence="3">
    <location>
        <begin position="44"/>
        <end position="352"/>
    </location>
</feature>
<dbReference type="GO" id="GO:0005829">
    <property type="term" value="C:cytosol"/>
    <property type="evidence" value="ECO:0007669"/>
    <property type="project" value="TreeGrafter"/>
</dbReference>
<dbReference type="InterPro" id="IPR036661">
    <property type="entry name" value="Luciferase-like_sf"/>
</dbReference>
<reference evidence="4 5" key="1">
    <citation type="journal article" date="2019" name="Emerg. Microbes Infect.">
        <title>Comprehensive subspecies identification of 175 nontuberculous mycobacteria species based on 7547 genomic profiles.</title>
        <authorList>
            <person name="Matsumoto Y."/>
            <person name="Kinjo T."/>
            <person name="Motooka D."/>
            <person name="Nabeya D."/>
            <person name="Jung N."/>
            <person name="Uechi K."/>
            <person name="Horii T."/>
            <person name="Iida T."/>
            <person name="Fujita J."/>
            <person name="Nakamura S."/>
        </authorList>
    </citation>
    <scope>NUCLEOTIDE SEQUENCE [LARGE SCALE GENOMIC DNA]</scope>
    <source>
        <strain evidence="4 5">JCM 6370</strain>
    </source>
</reference>
<dbReference type="InterPro" id="IPR050766">
    <property type="entry name" value="Bact_Lucif_Oxidored"/>
</dbReference>
<dbReference type="EMBL" id="AP022599">
    <property type="protein sequence ID" value="BBY83080.1"/>
    <property type="molecule type" value="Genomic_DNA"/>
</dbReference>
<dbReference type="InterPro" id="IPR011251">
    <property type="entry name" value="Luciferase-like_dom"/>
</dbReference>
<dbReference type="AlphaFoldDB" id="A0A7I7UPY7"/>